<feature type="chain" id="PRO_5025337955" evidence="1">
    <location>
        <begin position="22"/>
        <end position="84"/>
    </location>
</feature>
<dbReference type="Proteomes" id="UP000799118">
    <property type="component" value="Unassembled WGS sequence"/>
</dbReference>
<protein>
    <submittedName>
        <fullName evidence="2">Uncharacterized protein</fullName>
    </submittedName>
</protein>
<accession>A0A6A4GBE0</accession>
<feature type="signal peptide" evidence="1">
    <location>
        <begin position="1"/>
        <end position="21"/>
    </location>
</feature>
<keyword evidence="1" id="KW-0732">Signal</keyword>
<proteinExistence type="predicted"/>
<sequence>ACGGLLFFISFVFLGSDCGAGRDGHCAWCVGGNCVSPKPPSCRSPLGPLRGAFACGGLLFSPLSFLFRLVFTTNLLTGGVALVP</sequence>
<evidence type="ECO:0000256" key="1">
    <source>
        <dbReference type="SAM" id="SignalP"/>
    </source>
</evidence>
<dbReference type="AlphaFoldDB" id="A0A6A4GBE0"/>
<reference evidence="2" key="1">
    <citation type="journal article" date="2019" name="Environ. Microbiol.">
        <title>Fungal ecological strategies reflected in gene transcription - a case study of two litter decomposers.</title>
        <authorList>
            <person name="Barbi F."/>
            <person name="Kohler A."/>
            <person name="Barry K."/>
            <person name="Baskaran P."/>
            <person name="Daum C."/>
            <person name="Fauchery L."/>
            <person name="Ihrmark K."/>
            <person name="Kuo A."/>
            <person name="LaButti K."/>
            <person name="Lipzen A."/>
            <person name="Morin E."/>
            <person name="Grigoriev I.V."/>
            <person name="Henrissat B."/>
            <person name="Lindahl B."/>
            <person name="Martin F."/>
        </authorList>
    </citation>
    <scope>NUCLEOTIDE SEQUENCE</scope>
    <source>
        <strain evidence="2">JB14</strain>
    </source>
</reference>
<organism evidence="2 3">
    <name type="scientific">Gymnopus androsaceus JB14</name>
    <dbReference type="NCBI Taxonomy" id="1447944"/>
    <lineage>
        <taxon>Eukaryota</taxon>
        <taxon>Fungi</taxon>
        <taxon>Dikarya</taxon>
        <taxon>Basidiomycota</taxon>
        <taxon>Agaricomycotina</taxon>
        <taxon>Agaricomycetes</taxon>
        <taxon>Agaricomycetidae</taxon>
        <taxon>Agaricales</taxon>
        <taxon>Marasmiineae</taxon>
        <taxon>Omphalotaceae</taxon>
        <taxon>Gymnopus</taxon>
    </lineage>
</organism>
<keyword evidence="3" id="KW-1185">Reference proteome</keyword>
<evidence type="ECO:0000313" key="2">
    <source>
        <dbReference type="EMBL" id="KAE9382813.1"/>
    </source>
</evidence>
<feature type="non-terminal residue" evidence="2">
    <location>
        <position position="1"/>
    </location>
</feature>
<evidence type="ECO:0000313" key="3">
    <source>
        <dbReference type="Proteomes" id="UP000799118"/>
    </source>
</evidence>
<dbReference type="EMBL" id="ML770965">
    <property type="protein sequence ID" value="KAE9382813.1"/>
    <property type="molecule type" value="Genomic_DNA"/>
</dbReference>
<gene>
    <name evidence="2" type="ORF">BT96DRAFT_869568</name>
</gene>
<name>A0A6A4GBE0_9AGAR</name>